<dbReference type="EMBL" id="VOHL01000004">
    <property type="protein sequence ID" value="TWS97384.1"/>
    <property type="molecule type" value="Genomic_DNA"/>
</dbReference>
<comment type="caution">
    <text evidence="1">The sequence shown here is derived from an EMBL/GenBank/DDBJ whole genome shotgun (WGS) entry which is preliminary data.</text>
</comment>
<dbReference type="RefSeq" id="WP_146567512.1">
    <property type="nucleotide sequence ID" value="NZ_VOHL01000004.1"/>
</dbReference>
<evidence type="ECO:0000313" key="1">
    <source>
        <dbReference type="EMBL" id="TWS97384.1"/>
    </source>
</evidence>
<dbReference type="Proteomes" id="UP000317430">
    <property type="component" value="Unassembled WGS sequence"/>
</dbReference>
<gene>
    <name evidence="1" type="ORF">FRX57_05515</name>
</gene>
<sequence>MGNDIKFENLEQISDTIISSDKKVHLLYAYNATGKTRLSMELKNKVNETDSNGNSIKRILYFNSYTEDLFTWDNDLENDEDRYLIYDKRTYFGNFLEEQQLFERAVENFQKYVGRIIDVEFQDIIETVKDEFGNVQKDNRGEVLTISNKKSIRFKVDGQIIKVSRGEERIFVWSVFLTLLEIIVEDLTESADTSEFSKINYIYIDDPISSLDDTNIINAAIYLSDVIGSAENTDLKFVVSTHQALFYNVLYNEIRFDRRIKKKVFYVMKTTDEIEDEKQFKYLLTDVEGDSPFGYHLRVREELRKAIQDNHVEKFHFALFRNLAEKTATFLGYGRWENVLLGLDVAGYVITSENIKSYTQLIDLYTHNRHADLEYRELPPHEKNTLINLFNSFDSIYRFKEDEL</sequence>
<accession>A0A5C5SBN4</accession>
<keyword evidence="2" id="KW-1185">Reference proteome</keyword>
<reference evidence="1 2" key="1">
    <citation type="submission" date="2019-08" db="EMBL/GenBank/DDBJ databases">
        <authorList>
            <person name="Lei W."/>
        </authorList>
    </citation>
    <scope>NUCLEOTIDE SEQUENCE [LARGE SCALE GENOMIC DNA]</scope>
    <source>
        <strain evidence="1 2">CCUG 66496</strain>
    </source>
</reference>
<protein>
    <submittedName>
        <fullName evidence="1">Anticodon nuclease</fullName>
    </submittedName>
</protein>
<name>A0A5C5SBN4_9STRE</name>
<organism evidence="1 2">
    <name type="scientific">Streptococcus cuniculipharyngis</name>
    <dbReference type="NCBI Taxonomy" id="1562651"/>
    <lineage>
        <taxon>Bacteria</taxon>
        <taxon>Bacillati</taxon>
        <taxon>Bacillota</taxon>
        <taxon>Bacilli</taxon>
        <taxon>Lactobacillales</taxon>
        <taxon>Streptococcaceae</taxon>
        <taxon>Streptococcus</taxon>
    </lineage>
</organism>
<dbReference type="AlphaFoldDB" id="A0A5C5SBN4"/>
<evidence type="ECO:0000313" key="2">
    <source>
        <dbReference type="Proteomes" id="UP000317430"/>
    </source>
</evidence>
<proteinExistence type="predicted"/>
<dbReference type="OrthoDB" id="9795565at2"/>